<dbReference type="PROSITE" id="PS50023">
    <property type="entry name" value="LIM_DOMAIN_2"/>
    <property type="match status" value="2"/>
</dbReference>
<evidence type="ECO:0000313" key="10">
    <source>
        <dbReference type="Proteomes" id="UP000521872"/>
    </source>
</evidence>
<feature type="compositionally biased region" description="Polar residues" evidence="7">
    <location>
        <begin position="352"/>
        <end position="380"/>
    </location>
</feature>
<dbReference type="Proteomes" id="UP000521872">
    <property type="component" value="Unassembled WGS sequence"/>
</dbReference>
<feature type="compositionally biased region" description="Low complexity" evidence="7">
    <location>
        <begin position="451"/>
        <end position="464"/>
    </location>
</feature>
<feature type="compositionally biased region" description="Polar residues" evidence="7">
    <location>
        <begin position="53"/>
        <end position="65"/>
    </location>
</feature>
<name>A0A8H4R7I9_9AGAR</name>
<feature type="domain" description="LIM zinc-binding" evidence="8">
    <location>
        <begin position="233"/>
        <end position="297"/>
    </location>
</feature>
<feature type="compositionally biased region" description="Polar residues" evidence="7">
    <location>
        <begin position="388"/>
        <end position="403"/>
    </location>
</feature>
<keyword evidence="6" id="KW-0440">LIM domain</keyword>
<dbReference type="Gene3D" id="2.10.110.10">
    <property type="entry name" value="Cysteine Rich Protein"/>
    <property type="match status" value="3"/>
</dbReference>
<accession>A0A8H4R7I9</accession>
<feature type="compositionally biased region" description="Polar residues" evidence="7">
    <location>
        <begin position="92"/>
        <end position="104"/>
    </location>
</feature>
<dbReference type="GO" id="GO:0005634">
    <property type="term" value="C:nucleus"/>
    <property type="evidence" value="ECO:0007669"/>
    <property type="project" value="UniProtKB-SubCell"/>
</dbReference>
<evidence type="ECO:0000256" key="1">
    <source>
        <dbReference type="ARBA" id="ARBA00004123"/>
    </source>
</evidence>
<evidence type="ECO:0000256" key="7">
    <source>
        <dbReference type="SAM" id="MobiDB-lite"/>
    </source>
</evidence>
<feature type="compositionally biased region" description="Polar residues" evidence="7">
    <location>
        <begin position="789"/>
        <end position="801"/>
    </location>
</feature>
<dbReference type="PANTHER" id="PTHR24215">
    <property type="entry name" value="RHO-GTPASE-ACTIVATING PROTEIN LRG1"/>
    <property type="match status" value="1"/>
</dbReference>
<reference evidence="9 10" key="1">
    <citation type="submission" date="2019-12" db="EMBL/GenBank/DDBJ databases">
        <authorList>
            <person name="Floudas D."/>
            <person name="Bentzer J."/>
            <person name="Ahren D."/>
            <person name="Johansson T."/>
            <person name="Persson P."/>
            <person name="Tunlid A."/>
        </authorList>
    </citation>
    <scope>NUCLEOTIDE SEQUENCE [LARGE SCALE GENOMIC DNA]</scope>
    <source>
        <strain evidence="9 10">CBS 102.39</strain>
    </source>
</reference>
<feature type="compositionally biased region" description="Low complexity" evidence="7">
    <location>
        <begin position="105"/>
        <end position="119"/>
    </location>
</feature>
<keyword evidence="5" id="KW-0539">Nucleus</keyword>
<feature type="region of interest" description="Disordered" evidence="7">
    <location>
        <begin position="785"/>
        <end position="818"/>
    </location>
</feature>
<comment type="subcellular location">
    <subcellularLocation>
        <location evidence="1">Nucleus</location>
    </subcellularLocation>
</comment>
<comment type="caution">
    <text evidence="9">The sequence shown here is derived from an EMBL/GenBank/DDBJ whole genome shotgun (WGS) entry which is preliminary data.</text>
</comment>
<feature type="region of interest" description="Disordered" evidence="7">
    <location>
        <begin position="419"/>
        <end position="493"/>
    </location>
</feature>
<proteinExistence type="predicted"/>
<evidence type="ECO:0000256" key="6">
    <source>
        <dbReference type="PROSITE-ProRule" id="PRU00125"/>
    </source>
</evidence>
<keyword evidence="3" id="KW-0677">Repeat</keyword>
<dbReference type="AlphaFoldDB" id="A0A8H4R7I9"/>
<organism evidence="9 10">
    <name type="scientific">Agrocybe pediades</name>
    <dbReference type="NCBI Taxonomy" id="84607"/>
    <lineage>
        <taxon>Eukaryota</taxon>
        <taxon>Fungi</taxon>
        <taxon>Dikarya</taxon>
        <taxon>Basidiomycota</taxon>
        <taxon>Agaricomycotina</taxon>
        <taxon>Agaricomycetes</taxon>
        <taxon>Agaricomycetidae</taxon>
        <taxon>Agaricales</taxon>
        <taxon>Agaricineae</taxon>
        <taxon>Strophariaceae</taxon>
        <taxon>Agrocybe</taxon>
    </lineage>
</organism>
<keyword evidence="2 6" id="KW-0479">Metal-binding</keyword>
<evidence type="ECO:0000259" key="8">
    <source>
        <dbReference type="PROSITE" id="PS50023"/>
    </source>
</evidence>
<dbReference type="GO" id="GO:0005737">
    <property type="term" value="C:cytoplasm"/>
    <property type="evidence" value="ECO:0007669"/>
    <property type="project" value="TreeGrafter"/>
</dbReference>
<feature type="region of interest" description="Disordered" evidence="7">
    <location>
        <begin position="53"/>
        <end position="128"/>
    </location>
</feature>
<evidence type="ECO:0000256" key="3">
    <source>
        <dbReference type="ARBA" id="ARBA00022737"/>
    </source>
</evidence>
<keyword evidence="4 6" id="KW-0862">Zinc</keyword>
<dbReference type="Pfam" id="PF00412">
    <property type="entry name" value="LIM"/>
    <property type="match status" value="1"/>
</dbReference>
<evidence type="ECO:0000313" key="9">
    <source>
        <dbReference type="EMBL" id="KAF4623590.1"/>
    </source>
</evidence>
<feature type="domain" description="LIM zinc-binding" evidence="8">
    <location>
        <begin position="508"/>
        <end position="584"/>
    </location>
</feature>
<dbReference type="EMBL" id="JAACJL010000001">
    <property type="protein sequence ID" value="KAF4623590.1"/>
    <property type="molecule type" value="Genomic_DNA"/>
</dbReference>
<keyword evidence="10" id="KW-1185">Reference proteome</keyword>
<evidence type="ECO:0000256" key="5">
    <source>
        <dbReference type="ARBA" id="ARBA00023242"/>
    </source>
</evidence>
<feature type="compositionally biased region" description="Low complexity" evidence="7">
    <location>
        <begin position="73"/>
        <end position="84"/>
    </location>
</feature>
<evidence type="ECO:0000256" key="2">
    <source>
        <dbReference type="ARBA" id="ARBA00022723"/>
    </source>
</evidence>
<feature type="compositionally biased region" description="Polar residues" evidence="7">
    <location>
        <begin position="612"/>
        <end position="630"/>
    </location>
</feature>
<dbReference type="PROSITE" id="PS00478">
    <property type="entry name" value="LIM_DOMAIN_1"/>
    <property type="match status" value="1"/>
</dbReference>
<gene>
    <name evidence="9" type="ORF">D9613_001925</name>
</gene>
<feature type="compositionally biased region" description="Polar residues" evidence="7">
    <location>
        <begin position="309"/>
        <end position="327"/>
    </location>
</feature>
<dbReference type="GO" id="GO:0030695">
    <property type="term" value="F:GTPase regulator activity"/>
    <property type="evidence" value="ECO:0007669"/>
    <property type="project" value="UniProtKB-ARBA"/>
</dbReference>
<dbReference type="SMART" id="SM00132">
    <property type="entry name" value="LIM"/>
    <property type="match status" value="2"/>
</dbReference>
<dbReference type="GO" id="GO:0030036">
    <property type="term" value="P:actin cytoskeleton organization"/>
    <property type="evidence" value="ECO:0007669"/>
    <property type="project" value="TreeGrafter"/>
</dbReference>
<dbReference type="CDD" id="cd08368">
    <property type="entry name" value="LIM"/>
    <property type="match status" value="2"/>
</dbReference>
<dbReference type="PANTHER" id="PTHR24215:SF35">
    <property type="entry name" value="MUSCLE LIM PROTEIN MLP84B"/>
    <property type="match status" value="1"/>
</dbReference>
<dbReference type="InterPro" id="IPR001781">
    <property type="entry name" value="Znf_LIM"/>
</dbReference>
<dbReference type="GO" id="GO:0046872">
    <property type="term" value="F:metal ion binding"/>
    <property type="evidence" value="ECO:0007669"/>
    <property type="project" value="UniProtKB-KW"/>
</dbReference>
<feature type="region of interest" description="Disordered" evidence="7">
    <location>
        <begin position="594"/>
        <end position="630"/>
    </location>
</feature>
<sequence>MLKGSKCFNTSRYTALKWAFVDAAVILLLVRDASAGAPLLPLTNDFQSAATWKNASTSSTTSNQDRWSKTYVSSDSPSQLTSTSNKHVESRTVPTLSENTNATVSASSSGSSIRRFPRPLSSPAPPKSLKVGVSDHILFATSQAPRPPSPLKKSTTFSDIENDILPSPSPHDPTLSKVYGSLLQPKDTLPLHSCAHCSTVFPPDATIYPHPDSSKVNSFVCRPCFTIVGGSKGNCPACSRPVLTLKAEGGFIHSGNQYWHKRCYNCASCFKNIGDAPMVDLFGRPSCVDCFDNCLKREPTTPKKERVSNHNSPISSNPGGLNSSQLGKKSRESSPTIEELEQRLGIAKSRESSPAISDSGRLRSNSLTTRQLPYSGSPKSRSLRDSDSQTSIHSYPSTSSGSSVRLPLSPWNTGLTELQSSTSLRSPKASPVRASSVYRDSSLPRAARQQPNTSENTTSPSPSSAIGYSLAPKHNPSNIKELSNGGSNFGRSSIKEIRSPPVAVNSASRCVKCGNPILNLRQGGQYVTIPGVDENAVPQIYHPDCFRCAVCDKPLNDVKKGSTSFVRNDSGPCHTQCAPPQHFIVQKISPKSLSDAMESSKPLAQFPPPSKASVNNAKPSQSASQRTYNIPLGSSTKSALPRFGGQNVCPGCQKTVALMERGVVPGPQGTRWHASCLVCGGKREVTRTYLLGRSREDKKDVPGCGKKLDSAARTDGEGGVWCRECLLLLGYGGSPLASPVRSPPLTSTTSGPSKIVPQLTGTTTIARQFTGAGTADVIARQLTGGPLTPTRSISPTKQLGRSGSIRPRPKSVIGMRSSSSIEEGRGMYLVRQLTGSTVNGLGV</sequence>
<feature type="region of interest" description="Disordered" evidence="7">
    <location>
        <begin position="301"/>
        <end position="406"/>
    </location>
</feature>
<evidence type="ECO:0000256" key="4">
    <source>
        <dbReference type="ARBA" id="ARBA00022833"/>
    </source>
</evidence>
<protein>
    <recommendedName>
        <fullName evidence="8">LIM zinc-binding domain-containing protein</fullName>
    </recommendedName>
</protein>
<feature type="compositionally biased region" description="Polar residues" evidence="7">
    <location>
        <begin position="475"/>
        <end position="491"/>
    </location>
</feature>